<reference evidence="1" key="1">
    <citation type="submission" date="2006-10" db="EMBL/GenBank/DDBJ databases">
        <title>Complete sequence of Solibacter usitatus Ellin6076.</title>
        <authorList>
            <consortium name="US DOE Joint Genome Institute"/>
            <person name="Copeland A."/>
            <person name="Lucas S."/>
            <person name="Lapidus A."/>
            <person name="Barry K."/>
            <person name="Detter J.C."/>
            <person name="Glavina del Rio T."/>
            <person name="Hammon N."/>
            <person name="Israni S."/>
            <person name="Dalin E."/>
            <person name="Tice H."/>
            <person name="Pitluck S."/>
            <person name="Thompson L.S."/>
            <person name="Brettin T."/>
            <person name="Bruce D."/>
            <person name="Han C."/>
            <person name="Tapia R."/>
            <person name="Gilna P."/>
            <person name="Schmutz J."/>
            <person name="Larimer F."/>
            <person name="Land M."/>
            <person name="Hauser L."/>
            <person name="Kyrpides N."/>
            <person name="Mikhailova N."/>
            <person name="Janssen P.H."/>
            <person name="Kuske C.R."/>
            <person name="Richardson P."/>
        </authorList>
    </citation>
    <scope>NUCLEOTIDE SEQUENCE</scope>
    <source>
        <strain evidence="1">Ellin6076</strain>
    </source>
</reference>
<organism evidence="1">
    <name type="scientific">Solibacter usitatus (strain Ellin6076)</name>
    <dbReference type="NCBI Taxonomy" id="234267"/>
    <lineage>
        <taxon>Bacteria</taxon>
        <taxon>Pseudomonadati</taxon>
        <taxon>Acidobacteriota</taxon>
        <taxon>Terriglobia</taxon>
        <taxon>Bryobacterales</taxon>
        <taxon>Solibacteraceae</taxon>
        <taxon>Candidatus Solibacter</taxon>
    </lineage>
</organism>
<dbReference type="eggNOG" id="ENOG5030AN2">
    <property type="taxonomic scope" value="Bacteria"/>
</dbReference>
<dbReference type="EMBL" id="CP000473">
    <property type="protein sequence ID" value="ABJ88217.1"/>
    <property type="molecule type" value="Genomic_DNA"/>
</dbReference>
<gene>
    <name evidence="1" type="ordered locus">Acid_7306</name>
</gene>
<evidence type="ECO:0008006" key="2">
    <source>
        <dbReference type="Google" id="ProtNLM"/>
    </source>
</evidence>
<dbReference type="KEGG" id="sus:Acid_7306"/>
<dbReference type="OrthoDB" id="112289at2"/>
<dbReference type="HOGENOM" id="CLU_1045459_0_0_0"/>
<name>Q01Q53_SOLUE</name>
<protein>
    <recommendedName>
        <fullName evidence="2">DUF3108 domain-containing protein</fullName>
    </recommendedName>
</protein>
<proteinExistence type="predicted"/>
<evidence type="ECO:0000313" key="1">
    <source>
        <dbReference type="EMBL" id="ABJ88217.1"/>
    </source>
</evidence>
<dbReference type="InParanoid" id="Q01Q53"/>
<accession>Q01Q53</accession>
<sequence precursor="true">MRASFAPRTIAFCSLLIGSLAGDEVPVRHLEGRIHGFLVLREPDGNIVASGVMTQLAKGSQVTNELTFHFKDGSLHQETSVFSQAHTIHLLNYHLVQKGKSFKHPLDMSVDVATGQVAVHYAEDDGKQKSIAEIMKLPADLTNGIVPTLLNDVDFKTPKTTVSMLAATPKPRLVKLEISPAGEDSFSFGGSASPALHYVVKIEIGGISGVIAPVVGKQPPDTHVWMVGGKAPGFLKSEGPLFEGGPIWRIELASPVWPKADPAQKR</sequence>
<dbReference type="AlphaFoldDB" id="Q01Q53"/>
<dbReference type="STRING" id="234267.Acid_7306"/>